<accession>A0A087ARV1</accession>
<dbReference type="InterPro" id="IPR011712">
    <property type="entry name" value="Sig_transdc_His_kin_sub3_dim/P"/>
</dbReference>
<gene>
    <name evidence="10" type="ORF">BIGA_0013</name>
</gene>
<dbReference type="GO" id="GO:0005524">
    <property type="term" value="F:ATP binding"/>
    <property type="evidence" value="ECO:0007669"/>
    <property type="project" value="UniProtKB-KW"/>
</dbReference>
<proteinExistence type="predicted"/>
<evidence type="ECO:0000256" key="4">
    <source>
        <dbReference type="ARBA" id="ARBA00022679"/>
    </source>
</evidence>
<dbReference type="GO" id="GO:0000155">
    <property type="term" value="F:phosphorelay sensor kinase activity"/>
    <property type="evidence" value="ECO:0007669"/>
    <property type="project" value="InterPro"/>
</dbReference>
<evidence type="ECO:0000256" key="1">
    <source>
        <dbReference type="ARBA" id="ARBA00000085"/>
    </source>
</evidence>
<dbReference type="Gene3D" id="1.20.5.1930">
    <property type="match status" value="1"/>
</dbReference>
<dbReference type="InterPro" id="IPR036890">
    <property type="entry name" value="HATPase_C_sf"/>
</dbReference>
<organism evidence="10 11">
    <name type="scientific">Bifidobacterium pullorum subsp. gallinarum</name>
    <dbReference type="NCBI Taxonomy" id="78344"/>
    <lineage>
        <taxon>Bacteria</taxon>
        <taxon>Bacillati</taxon>
        <taxon>Actinomycetota</taxon>
        <taxon>Actinomycetes</taxon>
        <taxon>Bifidobacteriales</taxon>
        <taxon>Bifidobacteriaceae</taxon>
        <taxon>Bifidobacterium</taxon>
    </lineage>
</organism>
<dbReference type="eggNOG" id="COG4585">
    <property type="taxonomic scope" value="Bacteria"/>
</dbReference>
<evidence type="ECO:0000256" key="3">
    <source>
        <dbReference type="ARBA" id="ARBA00022553"/>
    </source>
</evidence>
<keyword evidence="8" id="KW-0902">Two-component regulatory system</keyword>
<keyword evidence="6 10" id="KW-0418">Kinase</keyword>
<comment type="caution">
    <text evidence="10">The sequence shown here is derived from an EMBL/GenBank/DDBJ whole genome shotgun (WGS) entry which is preliminary data.</text>
</comment>
<feature type="domain" description="Signal transduction histidine kinase subgroup 3 dimerisation and phosphoacceptor" evidence="9">
    <location>
        <begin position="201"/>
        <end position="266"/>
    </location>
</feature>
<keyword evidence="4 10" id="KW-0808">Transferase</keyword>
<name>A0A087ARV1_9BIFI</name>
<dbReference type="AlphaFoldDB" id="A0A087ARV1"/>
<keyword evidence="5" id="KW-0547">Nucleotide-binding</keyword>
<evidence type="ECO:0000256" key="2">
    <source>
        <dbReference type="ARBA" id="ARBA00012438"/>
    </source>
</evidence>
<keyword evidence="3" id="KW-0597">Phosphoprotein</keyword>
<evidence type="ECO:0000256" key="8">
    <source>
        <dbReference type="ARBA" id="ARBA00023012"/>
    </source>
</evidence>
<dbReference type="EC" id="2.7.13.3" evidence="2"/>
<evidence type="ECO:0000313" key="11">
    <source>
        <dbReference type="Proteomes" id="UP000029046"/>
    </source>
</evidence>
<dbReference type="EMBL" id="JGYX01000001">
    <property type="protein sequence ID" value="KFI61501.1"/>
    <property type="molecule type" value="Genomic_DNA"/>
</dbReference>
<protein>
    <recommendedName>
        <fullName evidence="2">histidine kinase</fullName>
        <ecNumber evidence="2">2.7.13.3</ecNumber>
    </recommendedName>
</protein>
<dbReference type="Proteomes" id="UP000029046">
    <property type="component" value="Unassembled WGS sequence"/>
</dbReference>
<evidence type="ECO:0000259" key="9">
    <source>
        <dbReference type="Pfam" id="PF07730"/>
    </source>
</evidence>
<dbReference type="Pfam" id="PF07730">
    <property type="entry name" value="HisKA_3"/>
    <property type="match status" value="1"/>
</dbReference>
<dbReference type="CDD" id="cd16917">
    <property type="entry name" value="HATPase_UhpB-NarQ-NarX-like"/>
    <property type="match status" value="1"/>
</dbReference>
<reference evidence="10 11" key="1">
    <citation type="submission" date="2014-03" db="EMBL/GenBank/DDBJ databases">
        <title>Genomics of Bifidobacteria.</title>
        <authorList>
            <person name="Ventura M."/>
            <person name="Milani C."/>
            <person name="Lugli G.A."/>
        </authorList>
    </citation>
    <scope>NUCLEOTIDE SEQUENCE [LARGE SCALE GENOMIC DNA]</scope>
    <source>
        <strain evidence="10 11">LMG 11586</strain>
    </source>
</reference>
<dbReference type="InterPro" id="IPR050482">
    <property type="entry name" value="Sensor_HK_TwoCompSys"/>
</dbReference>
<dbReference type="PANTHER" id="PTHR24421:SF10">
    <property type="entry name" value="NITRATE_NITRITE SENSOR PROTEIN NARQ"/>
    <property type="match status" value="1"/>
</dbReference>
<evidence type="ECO:0000256" key="5">
    <source>
        <dbReference type="ARBA" id="ARBA00022741"/>
    </source>
</evidence>
<dbReference type="SUPFAM" id="SSF55874">
    <property type="entry name" value="ATPase domain of HSP90 chaperone/DNA topoisomerase II/histidine kinase"/>
    <property type="match status" value="1"/>
</dbReference>
<keyword evidence="11" id="KW-1185">Reference proteome</keyword>
<evidence type="ECO:0000313" key="10">
    <source>
        <dbReference type="EMBL" id="KFI61501.1"/>
    </source>
</evidence>
<dbReference type="GO" id="GO:0016020">
    <property type="term" value="C:membrane"/>
    <property type="evidence" value="ECO:0007669"/>
    <property type="project" value="InterPro"/>
</dbReference>
<dbReference type="GO" id="GO:0046983">
    <property type="term" value="F:protein dimerization activity"/>
    <property type="evidence" value="ECO:0007669"/>
    <property type="project" value="InterPro"/>
</dbReference>
<dbReference type="RefSeq" id="WP_033507496.1">
    <property type="nucleotide sequence ID" value="NZ_JGYX01000001.1"/>
</dbReference>
<dbReference type="PANTHER" id="PTHR24421">
    <property type="entry name" value="NITRATE/NITRITE SENSOR PROTEIN NARX-RELATED"/>
    <property type="match status" value="1"/>
</dbReference>
<evidence type="ECO:0000256" key="6">
    <source>
        <dbReference type="ARBA" id="ARBA00022777"/>
    </source>
</evidence>
<evidence type="ECO:0000256" key="7">
    <source>
        <dbReference type="ARBA" id="ARBA00022840"/>
    </source>
</evidence>
<keyword evidence="7" id="KW-0067">ATP-binding</keyword>
<sequence>MRTLLDKAAMFALCLILHITLTGDMRPGSVVALLAAVCCTSLCEWLPAARLRPLMPGCYAVMACLSDEFLWFLPTIAYDAMRLRPLRLVRADTSPARGNGAAGPPRWMMAVSCWLWVAPLAMRLFGLGADRGQAGPDSYLIVVVAAVGALLGESARRCDALDTGRTRIEDESRDMLRRYRIRLADGSEERAAAIHTATVNERTRIARDIHDNVGHLLTRAIMQAEAGRLVAEAGGAHDAARGFAQIHDTADQAMTMIRRSVHDLEDDGTDFAAQIHAAAHAFDGAADFDVRLRNDIRTAPAPVARCLSAVIREAVSNVAHHSDAAQVSVLLHEFPAFWQLTVQDDGGRTPHVKAAAPRGMGLADIEARVRALGGTALCGPFNDGWRVFASIPKTPWTAEGGRA</sequence>
<dbReference type="OrthoDB" id="227596at2"/>
<dbReference type="Gene3D" id="3.30.565.10">
    <property type="entry name" value="Histidine kinase-like ATPase, C-terminal domain"/>
    <property type="match status" value="1"/>
</dbReference>
<comment type="catalytic activity">
    <reaction evidence="1">
        <text>ATP + protein L-histidine = ADP + protein N-phospho-L-histidine.</text>
        <dbReference type="EC" id="2.7.13.3"/>
    </reaction>
</comment>